<sequence>MLSGCMEEPHCPSASCRSRPVVLLVSERSSRGPTGDKMGQDVCFAPPRDRSDLCPGGELDNVKLLTESGPYPTPDLCRHYRGYSVVPDFLPQSLKYCRPPTASAQESARGQSLCHRPQHQHVHKQLVSPSLCIYRFSCCRVYMCMYLCVYIVSGVIRAEREVFRLSTNWIPEMRHLLGFGNFATALSGDYMLTRLVCLQQTPFGLWSWHPAKWAAVGPRFIWQQDNRADKFTLPHSHAAAALVRVGVALREDEAGWHVSVSEAVGVM</sequence>
<evidence type="ECO:0000313" key="2">
    <source>
        <dbReference type="Proteomes" id="UP000784294"/>
    </source>
</evidence>
<proteinExistence type="predicted"/>
<protein>
    <submittedName>
        <fullName evidence="1">Uncharacterized protein</fullName>
    </submittedName>
</protein>
<dbReference type="Proteomes" id="UP000784294">
    <property type="component" value="Unassembled WGS sequence"/>
</dbReference>
<dbReference type="EMBL" id="CAAALY010005317">
    <property type="protein sequence ID" value="VEL09040.1"/>
    <property type="molecule type" value="Genomic_DNA"/>
</dbReference>
<keyword evidence="2" id="KW-1185">Reference proteome</keyword>
<reference evidence="1" key="1">
    <citation type="submission" date="2018-11" db="EMBL/GenBank/DDBJ databases">
        <authorList>
            <consortium name="Pathogen Informatics"/>
        </authorList>
    </citation>
    <scope>NUCLEOTIDE SEQUENCE</scope>
</reference>
<name>A0A448WDH4_9PLAT</name>
<organism evidence="1 2">
    <name type="scientific">Protopolystoma xenopodis</name>
    <dbReference type="NCBI Taxonomy" id="117903"/>
    <lineage>
        <taxon>Eukaryota</taxon>
        <taxon>Metazoa</taxon>
        <taxon>Spiralia</taxon>
        <taxon>Lophotrochozoa</taxon>
        <taxon>Platyhelminthes</taxon>
        <taxon>Monogenea</taxon>
        <taxon>Polyopisthocotylea</taxon>
        <taxon>Polystomatidea</taxon>
        <taxon>Polystomatidae</taxon>
        <taxon>Protopolystoma</taxon>
    </lineage>
</organism>
<comment type="caution">
    <text evidence="1">The sequence shown here is derived from an EMBL/GenBank/DDBJ whole genome shotgun (WGS) entry which is preliminary data.</text>
</comment>
<evidence type="ECO:0000313" key="1">
    <source>
        <dbReference type="EMBL" id="VEL09040.1"/>
    </source>
</evidence>
<gene>
    <name evidence="1" type="ORF">PXEA_LOCUS2480</name>
</gene>
<dbReference type="AlphaFoldDB" id="A0A448WDH4"/>
<accession>A0A448WDH4</accession>